<organism evidence="1 2">
    <name type="scientific">Elysia crispata</name>
    <name type="common">lettuce slug</name>
    <dbReference type="NCBI Taxonomy" id="231223"/>
    <lineage>
        <taxon>Eukaryota</taxon>
        <taxon>Metazoa</taxon>
        <taxon>Spiralia</taxon>
        <taxon>Lophotrochozoa</taxon>
        <taxon>Mollusca</taxon>
        <taxon>Gastropoda</taxon>
        <taxon>Heterobranchia</taxon>
        <taxon>Euthyneura</taxon>
        <taxon>Panpulmonata</taxon>
        <taxon>Sacoglossa</taxon>
        <taxon>Placobranchoidea</taxon>
        <taxon>Plakobranchidae</taxon>
        <taxon>Elysia</taxon>
    </lineage>
</organism>
<gene>
    <name evidence="1" type="ORF">RRG08_022357</name>
</gene>
<accession>A0AAE1D837</accession>
<dbReference type="AlphaFoldDB" id="A0AAE1D837"/>
<sequence length="102" mass="11296">MWHTWVKDPTLFALRDRKNVFATVCPSLATPGRALVSQEDASMLGNRSSGLLHQQRAVDTSYASHLRGSSHHQTNSTFCTRFPISRVPTSASGLELVDRDNV</sequence>
<name>A0AAE1D837_9GAST</name>
<reference evidence="1" key="1">
    <citation type="journal article" date="2023" name="G3 (Bethesda)">
        <title>A reference genome for the long-term kleptoplast-retaining sea slug Elysia crispata morphotype clarki.</title>
        <authorList>
            <person name="Eastman K.E."/>
            <person name="Pendleton A.L."/>
            <person name="Shaikh M.A."/>
            <person name="Suttiyut T."/>
            <person name="Ogas R."/>
            <person name="Tomko P."/>
            <person name="Gavelis G."/>
            <person name="Widhalm J.R."/>
            <person name="Wisecaver J.H."/>
        </authorList>
    </citation>
    <scope>NUCLEOTIDE SEQUENCE</scope>
    <source>
        <strain evidence="1">ECLA1</strain>
    </source>
</reference>
<comment type="caution">
    <text evidence="1">The sequence shown here is derived from an EMBL/GenBank/DDBJ whole genome shotgun (WGS) entry which is preliminary data.</text>
</comment>
<dbReference type="Proteomes" id="UP001283361">
    <property type="component" value="Unassembled WGS sequence"/>
</dbReference>
<protein>
    <submittedName>
        <fullName evidence="1">Uncharacterized protein</fullName>
    </submittedName>
</protein>
<proteinExistence type="predicted"/>
<dbReference type="EMBL" id="JAWDGP010004927">
    <property type="protein sequence ID" value="KAK3760949.1"/>
    <property type="molecule type" value="Genomic_DNA"/>
</dbReference>
<evidence type="ECO:0000313" key="1">
    <source>
        <dbReference type="EMBL" id="KAK3760949.1"/>
    </source>
</evidence>
<evidence type="ECO:0000313" key="2">
    <source>
        <dbReference type="Proteomes" id="UP001283361"/>
    </source>
</evidence>
<keyword evidence="2" id="KW-1185">Reference proteome</keyword>